<keyword evidence="3" id="KW-1185">Reference proteome</keyword>
<proteinExistence type="predicted"/>
<evidence type="ECO:0000313" key="3">
    <source>
        <dbReference type="Proteomes" id="UP000254337"/>
    </source>
</evidence>
<evidence type="ECO:0000259" key="1">
    <source>
        <dbReference type="Pfam" id="PF11195"/>
    </source>
</evidence>
<dbReference type="InterPro" id="IPR021361">
    <property type="entry name" value="Tad2-like_dom"/>
</dbReference>
<dbReference type="EMBL" id="CP029462">
    <property type="protein sequence ID" value="AXL22421.1"/>
    <property type="molecule type" value="Genomic_DNA"/>
</dbReference>
<organism evidence="2 3">
    <name type="scientific">Megasphaera stantonii</name>
    <dbReference type="NCBI Taxonomy" id="2144175"/>
    <lineage>
        <taxon>Bacteria</taxon>
        <taxon>Bacillati</taxon>
        <taxon>Bacillota</taxon>
        <taxon>Negativicutes</taxon>
        <taxon>Veillonellales</taxon>
        <taxon>Veillonellaceae</taxon>
        <taxon>Megasphaera</taxon>
    </lineage>
</organism>
<dbReference type="OrthoDB" id="121684at2"/>
<feature type="domain" description="Thoeris anti-defense 2-like" evidence="1">
    <location>
        <begin position="7"/>
        <end position="90"/>
    </location>
</feature>
<evidence type="ECO:0000313" key="2">
    <source>
        <dbReference type="EMBL" id="AXL22421.1"/>
    </source>
</evidence>
<name>A0A346B2S8_9FIRM</name>
<protein>
    <submittedName>
        <fullName evidence="2">DUF2829 domain-containing protein</fullName>
    </submittedName>
</protein>
<reference evidence="2 3" key="1">
    <citation type="submission" date="2018-05" db="EMBL/GenBank/DDBJ databases">
        <title>Complete genome sequence of Megasphaera sp. AJH120T, isolated from the ceca of a chicken.</title>
        <authorList>
            <person name="Maki J."/>
            <person name="Looft T."/>
        </authorList>
    </citation>
    <scope>NUCLEOTIDE SEQUENCE [LARGE SCALE GENOMIC DNA]</scope>
    <source>
        <strain evidence="2 3">AJH120</strain>
    </source>
</reference>
<accession>A0A346B2S8</accession>
<gene>
    <name evidence="2" type="ORF">DKB62_10060</name>
</gene>
<dbReference type="Proteomes" id="UP000254337">
    <property type="component" value="Chromosome"/>
</dbReference>
<sequence>MYEGCLDFSAALEVLKSGGKVSRIGWNGKGMFIYYVPSAYHEPKTDAGKHLAGEGGKVLYGGFIAMKTATGEVVPWLASQTDLLAEDWCVYLFGSEEKAVKGIVM</sequence>
<dbReference type="AlphaFoldDB" id="A0A346B2S8"/>
<dbReference type="Pfam" id="PF11195">
    <property type="entry name" value="Tad2-like"/>
    <property type="match status" value="1"/>
</dbReference>
<dbReference type="KEGG" id="meg:DKB62_10060"/>